<dbReference type="GO" id="GO:0031261">
    <property type="term" value="C:DNA replication preinitiation complex"/>
    <property type="evidence" value="ECO:0007669"/>
    <property type="project" value="TreeGrafter"/>
</dbReference>
<keyword evidence="4" id="KW-0238">DNA-binding</keyword>
<evidence type="ECO:0000256" key="5">
    <source>
        <dbReference type="ARBA" id="ARBA00023242"/>
    </source>
</evidence>
<evidence type="ECO:0000313" key="8">
    <source>
        <dbReference type="EMBL" id="KAF1814016.1"/>
    </source>
</evidence>
<dbReference type="Proteomes" id="UP000504638">
    <property type="component" value="Unplaced"/>
</dbReference>
<dbReference type="InterPro" id="IPR020795">
    <property type="entry name" value="ORC3"/>
</dbReference>
<dbReference type="GeneID" id="54421221"/>
<dbReference type="InterPro" id="IPR045667">
    <property type="entry name" value="ORC3_N"/>
</dbReference>
<evidence type="ECO:0000259" key="6">
    <source>
        <dbReference type="Pfam" id="PF07034"/>
    </source>
</evidence>
<evidence type="ECO:0008006" key="11">
    <source>
        <dbReference type="Google" id="ProtNLM"/>
    </source>
</evidence>
<dbReference type="OrthoDB" id="10265211at2759"/>
<keyword evidence="5" id="KW-0539">Nucleus</keyword>
<dbReference type="AlphaFoldDB" id="A0A6G1G7V2"/>
<dbReference type="GO" id="GO:0005664">
    <property type="term" value="C:nuclear origin of replication recognition complex"/>
    <property type="evidence" value="ECO:0007669"/>
    <property type="project" value="InterPro"/>
</dbReference>
<keyword evidence="9" id="KW-1185">Reference proteome</keyword>
<dbReference type="CDD" id="cd20704">
    <property type="entry name" value="Orc3"/>
    <property type="match status" value="1"/>
</dbReference>
<accession>A0A6G1G7V2</accession>
<dbReference type="RefSeq" id="XP_033535647.1">
    <property type="nucleotide sequence ID" value="XM_033680651.1"/>
</dbReference>
<proteinExistence type="inferred from homology"/>
<dbReference type="InterPro" id="IPR040855">
    <property type="entry name" value="ORC_WH_C"/>
</dbReference>
<comment type="subcellular location">
    <subcellularLocation>
        <location evidence="1">Nucleus</location>
    </subcellularLocation>
</comment>
<dbReference type="GO" id="GO:0006270">
    <property type="term" value="P:DNA replication initiation"/>
    <property type="evidence" value="ECO:0007669"/>
    <property type="project" value="TreeGrafter"/>
</dbReference>
<dbReference type="Pfam" id="PF18137">
    <property type="entry name" value="WHD_ORC"/>
    <property type="match status" value="1"/>
</dbReference>
<comment type="similarity">
    <text evidence="2">Belongs to the ORC3 family.</text>
</comment>
<evidence type="ECO:0000259" key="7">
    <source>
        <dbReference type="Pfam" id="PF18137"/>
    </source>
</evidence>
<evidence type="ECO:0000313" key="9">
    <source>
        <dbReference type="Proteomes" id="UP000504638"/>
    </source>
</evidence>
<reference evidence="10" key="2">
    <citation type="submission" date="2020-04" db="EMBL/GenBank/DDBJ databases">
        <authorList>
            <consortium name="NCBI Genome Project"/>
        </authorList>
    </citation>
    <scope>NUCLEOTIDE SEQUENCE</scope>
    <source>
        <strain evidence="10">CBS 781.70</strain>
    </source>
</reference>
<dbReference type="PANTHER" id="PTHR12748:SF0">
    <property type="entry name" value="ORIGIN RECOGNITION COMPLEX SUBUNIT 3"/>
    <property type="match status" value="1"/>
</dbReference>
<evidence type="ECO:0000313" key="10">
    <source>
        <dbReference type="RefSeq" id="XP_033535647.1"/>
    </source>
</evidence>
<dbReference type="GO" id="GO:0005656">
    <property type="term" value="C:nuclear pre-replicative complex"/>
    <property type="evidence" value="ECO:0007669"/>
    <property type="project" value="TreeGrafter"/>
</dbReference>
<gene>
    <name evidence="8 10" type="ORF">P152DRAFT_465744</name>
</gene>
<dbReference type="PANTHER" id="PTHR12748">
    <property type="entry name" value="ORIGIN RECOGNITION COMPLEX SUBUNIT 3"/>
    <property type="match status" value="1"/>
</dbReference>
<dbReference type="Pfam" id="PF07034">
    <property type="entry name" value="ORC3_N"/>
    <property type="match status" value="1"/>
</dbReference>
<organism evidence="8">
    <name type="scientific">Eremomyces bilateralis CBS 781.70</name>
    <dbReference type="NCBI Taxonomy" id="1392243"/>
    <lineage>
        <taxon>Eukaryota</taxon>
        <taxon>Fungi</taxon>
        <taxon>Dikarya</taxon>
        <taxon>Ascomycota</taxon>
        <taxon>Pezizomycotina</taxon>
        <taxon>Dothideomycetes</taxon>
        <taxon>Dothideomycetes incertae sedis</taxon>
        <taxon>Eremomycetales</taxon>
        <taxon>Eremomycetaceae</taxon>
        <taxon>Eremomyces</taxon>
    </lineage>
</organism>
<evidence type="ECO:0000256" key="2">
    <source>
        <dbReference type="ARBA" id="ARBA00010977"/>
    </source>
</evidence>
<feature type="domain" description="Origin recognition complex subunit 3 winged helix C-terminal" evidence="7">
    <location>
        <begin position="554"/>
        <end position="623"/>
    </location>
</feature>
<dbReference type="EMBL" id="ML975154">
    <property type="protein sequence ID" value="KAF1814016.1"/>
    <property type="molecule type" value="Genomic_DNA"/>
</dbReference>
<keyword evidence="3" id="KW-0235">DNA replication</keyword>
<dbReference type="GO" id="GO:0003688">
    <property type="term" value="F:DNA replication origin binding"/>
    <property type="evidence" value="ECO:0007669"/>
    <property type="project" value="TreeGrafter"/>
</dbReference>
<evidence type="ECO:0000256" key="4">
    <source>
        <dbReference type="ARBA" id="ARBA00023125"/>
    </source>
</evidence>
<name>A0A6G1G7V2_9PEZI</name>
<evidence type="ECO:0000256" key="3">
    <source>
        <dbReference type="ARBA" id="ARBA00022705"/>
    </source>
</evidence>
<evidence type="ECO:0000256" key="1">
    <source>
        <dbReference type="ARBA" id="ARBA00004123"/>
    </source>
</evidence>
<reference evidence="8 10" key="1">
    <citation type="submission" date="2020-01" db="EMBL/GenBank/DDBJ databases">
        <authorList>
            <consortium name="DOE Joint Genome Institute"/>
            <person name="Haridas S."/>
            <person name="Albert R."/>
            <person name="Binder M."/>
            <person name="Bloem J."/>
            <person name="Labutti K."/>
            <person name="Salamov A."/>
            <person name="Andreopoulos B."/>
            <person name="Baker S.E."/>
            <person name="Barry K."/>
            <person name="Bills G."/>
            <person name="Bluhm B.H."/>
            <person name="Cannon C."/>
            <person name="Castanera R."/>
            <person name="Culley D.E."/>
            <person name="Daum C."/>
            <person name="Ezra D."/>
            <person name="Gonzalez J.B."/>
            <person name="Henrissat B."/>
            <person name="Kuo A."/>
            <person name="Liang C."/>
            <person name="Lipzen A."/>
            <person name="Lutzoni F."/>
            <person name="Magnuson J."/>
            <person name="Mondo S."/>
            <person name="Nolan M."/>
            <person name="Ohm R."/>
            <person name="Pangilinan J."/>
            <person name="Park H.-J."/>
            <person name="Ramirez L."/>
            <person name="Alfaro M."/>
            <person name="Sun H."/>
            <person name="Tritt A."/>
            <person name="Yoshinaga Y."/>
            <person name="Zwiers L.-H."/>
            <person name="Turgeon B.G."/>
            <person name="Goodwin S.B."/>
            <person name="Spatafora J.W."/>
            <person name="Crous P.W."/>
            <person name="Grigoriev I.V."/>
        </authorList>
    </citation>
    <scope>NUCLEOTIDE SEQUENCE</scope>
    <source>
        <strain evidence="8 10">CBS 781.70</strain>
    </source>
</reference>
<reference evidence="10" key="3">
    <citation type="submission" date="2025-04" db="UniProtKB">
        <authorList>
            <consortium name="RefSeq"/>
        </authorList>
    </citation>
    <scope>IDENTIFICATION</scope>
    <source>
        <strain evidence="10">CBS 781.70</strain>
    </source>
</reference>
<sequence length="659" mass="73092">MEHEKVYLFQGEHAADVSDDDDDGLLLGDSIPLREQAFQECWQKYQRCIDTILENKNQSVLDDVISFVSSSLEESATDQIPAAFVVAGAGVSSQKQFFKSLSDQLSHPKSYHLVSVSAGSSPNLKAFLKRIITDVTSSADDYANGDEVEVFSGRDVSLLNYDLRIMHDWAKRNEKECILVAFEDSEAFDSSLLSDIIDLFSSWSDRQSFAILFGIATTAESFCDKLPFSATQALDARVFELIKPQALIEEFVGAIIDRDDILPKLGPGVLGTLVSWQAQHTFSIQIIFDAFRFSCLSHFMANPLSALCRADLTPSDLSKDHFDALRNVSSFRRLVEALLEQREVLPAKALLKSNTTLFEHAREGVKESCYALSQIGLATKAIFSLQTCLNKSHHRTLSSLYIDALGSDFASSPFVRELLLTIKKLSSSAAMPVLESVSVIIAQMEDEGLQTAHESLLTFVTDASGSSKPLRSEFSITGETLRISVVSRRAGIHSQKSTLSDEESNYSKLLLAFHNAVHQYLESVFVDPKLLSFAEVIMFDYRAMHRAAFMPRTRQVIDRALASPYDYLNCECCQDTQTALSSTQPDTSILYRLCLESGQLINMADLLSAFENVKGDNEGDDKDTSASFQQALAELLYLGIVKGTRKRVDHIARGVWNGL</sequence>
<protein>
    <recommendedName>
        <fullName evidence="11">Origin recognition complex subunit</fullName>
    </recommendedName>
</protein>
<feature type="domain" description="Origin recognition complex subunit 3 N-terminal" evidence="6">
    <location>
        <begin position="29"/>
        <end position="307"/>
    </location>
</feature>